<name>A0A9P1M534_9PEZI</name>
<comment type="similarity">
    <text evidence="2">Belongs to the replication factor A protein 2 family.</text>
</comment>
<dbReference type="Gene3D" id="2.40.50.140">
    <property type="entry name" value="Nucleic acid-binding proteins"/>
    <property type="match status" value="1"/>
</dbReference>
<feature type="domain" description="Replication protein A C-terminal" evidence="6">
    <location>
        <begin position="211"/>
        <end position="298"/>
    </location>
</feature>
<evidence type="ECO:0000256" key="3">
    <source>
        <dbReference type="ARBA" id="ARBA00022705"/>
    </source>
</evidence>
<keyword evidence="8" id="KW-1185">Reference proteome</keyword>
<evidence type="ECO:0000256" key="5">
    <source>
        <dbReference type="ARBA" id="ARBA00023242"/>
    </source>
</evidence>
<dbReference type="Gene3D" id="1.10.10.10">
    <property type="entry name" value="Winged helix-like DNA-binding domain superfamily/Winged helix DNA-binding domain"/>
    <property type="match status" value="1"/>
</dbReference>
<dbReference type="GO" id="GO:0006260">
    <property type="term" value="P:DNA replication"/>
    <property type="evidence" value="ECO:0007669"/>
    <property type="project" value="UniProtKB-KW"/>
</dbReference>
<accession>A0A9P1M534</accession>
<comment type="caution">
    <text evidence="7">The sequence shown here is derived from an EMBL/GenBank/DDBJ whole genome shotgun (WGS) entry which is preliminary data.</text>
</comment>
<evidence type="ECO:0000256" key="1">
    <source>
        <dbReference type="ARBA" id="ARBA00004123"/>
    </source>
</evidence>
<evidence type="ECO:0000259" key="6">
    <source>
        <dbReference type="Pfam" id="PF08784"/>
    </source>
</evidence>
<gene>
    <name evidence="7" type="ORF">PPNO1_LOCUS422</name>
</gene>
<proteinExistence type="inferred from homology"/>
<dbReference type="GO" id="GO:0006289">
    <property type="term" value="P:nucleotide-excision repair"/>
    <property type="evidence" value="ECO:0007669"/>
    <property type="project" value="TreeGrafter"/>
</dbReference>
<dbReference type="OrthoDB" id="25571at2759"/>
<keyword evidence="3" id="KW-0235">DNA replication</keyword>
<dbReference type="GO" id="GO:0003697">
    <property type="term" value="F:single-stranded DNA binding"/>
    <property type="evidence" value="ECO:0007669"/>
    <property type="project" value="TreeGrafter"/>
</dbReference>
<dbReference type="CDD" id="cd04478">
    <property type="entry name" value="RPA2_DBD_D"/>
    <property type="match status" value="1"/>
</dbReference>
<dbReference type="GO" id="GO:0005662">
    <property type="term" value="C:DNA replication factor A complex"/>
    <property type="evidence" value="ECO:0007669"/>
    <property type="project" value="TreeGrafter"/>
</dbReference>
<dbReference type="PANTHER" id="PTHR13989:SF16">
    <property type="entry name" value="REPLICATION PROTEIN A2"/>
    <property type="match status" value="1"/>
</dbReference>
<dbReference type="GO" id="GO:0000781">
    <property type="term" value="C:chromosome, telomeric region"/>
    <property type="evidence" value="ECO:0007669"/>
    <property type="project" value="TreeGrafter"/>
</dbReference>
<dbReference type="InterPro" id="IPR012340">
    <property type="entry name" value="NA-bd_OB-fold"/>
</dbReference>
<dbReference type="EMBL" id="CALLCH030000001">
    <property type="protein sequence ID" value="CAI4210620.1"/>
    <property type="molecule type" value="Genomic_DNA"/>
</dbReference>
<evidence type="ECO:0000256" key="4">
    <source>
        <dbReference type="ARBA" id="ARBA00023125"/>
    </source>
</evidence>
<dbReference type="InterPro" id="IPR014646">
    <property type="entry name" value="Rfa2/RPA32"/>
</dbReference>
<keyword evidence="5" id="KW-0539">Nucleus</keyword>
<dbReference type="GO" id="GO:0035861">
    <property type="term" value="C:site of double-strand break"/>
    <property type="evidence" value="ECO:0007669"/>
    <property type="project" value="TreeGrafter"/>
</dbReference>
<dbReference type="PIRSF" id="PIRSF036949">
    <property type="entry name" value="RPA32"/>
    <property type="match status" value="1"/>
</dbReference>
<evidence type="ECO:0000313" key="8">
    <source>
        <dbReference type="Proteomes" id="UP000838763"/>
    </source>
</evidence>
<evidence type="ECO:0000313" key="7">
    <source>
        <dbReference type="EMBL" id="CAI4210620.1"/>
    </source>
</evidence>
<reference evidence="7" key="1">
    <citation type="submission" date="2022-11" db="EMBL/GenBank/DDBJ databases">
        <authorList>
            <person name="Scott C."/>
            <person name="Bruce N."/>
        </authorList>
    </citation>
    <scope>NUCLEOTIDE SEQUENCE</scope>
</reference>
<dbReference type="PANTHER" id="PTHR13989">
    <property type="entry name" value="REPLICATION PROTEIN A-RELATED"/>
    <property type="match status" value="1"/>
</dbReference>
<dbReference type="SUPFAM" id="SSF50249">
    <property type="entry name" value="Nucleic acid-binding proteins"/>
    <property type="match status" value="1"/>
</dbReference>
<dbReference type="SUPFAM" id="SSF46785">
    <property type="entry name" value="Winged helix' DNA-binding domain"/>
    <property type="match status" value="1"/>
</dbReference>
<dbReference type="InterPro" id="IPR036388">
    <property type="entry name" value="WH-like_DNA-bd_sf"/>
</dbReference>
<dbReference type="Pfam" id="PF08784">
    <property type="entry name" value="RPA_C"/>
    <property type="match status" value="1"/>
</dbReference>
<dbReference type="AlphaFoldDB" id="A0A9P1M534"/>
<protein>
    <recommendedName>
        <fullName evidence="6">Replication protein A C-terminal domain-containing protein</fullName>
    </recommendedName>
</protein>
<keyword evidence="4" id="KW-0238">DNA-binding</keyword>
<dbReference type="InterPro" id="IPR036390">
    <property type="entry name" value="WH_DNA-bd_sf"/>
</dbReference>
<comment type="subcellular location">
    <subcellularLocation>
        <location evidence="1">Nucleus</location>
    </subcellularLocation>
</comment>
<organism evidence="7 8">
    <name type="scientific">Parascedosporium putredinis</name>
    <dbReference type="NCBI Taxonomy" id="1442378"/>
    <lineage>
        <taxon>Eukaryota</taxon>
        <taxon>Fungi</taxon>
        <taxon>Dikarya</taxon>
        <taxon>Ascomycota</taxon>
        <taxon>Pezizomycotina</taxon>
        <taxon>Sordariomycetes</taxon>
        <taxon>Hypocreomycetidae</taxon>
        <taxon>Microascales</taxon>
        <taxon>Microascaceae</taxon>
        <taxon>Parascedosporium</taxon>
    </lineage>
</organism>
<sequence length="305" mass="32569">MGKTPHNNLHTVVDTKVVMAAAAAAAAAVTMRVDSSLDLNKEARETTKRENDTLRPVTIKQILDAEETYSESGEFRIDGAHIAQVTFVGQIRYVNAFQTNIQFKIDDGTGVLECKKFVDPEKPKDGPEFKVLEHDYVRAYGRLKSFNNNRNVILHFIRPVSDNNEIHYHLLEAAAVHLYFAKGPVGGQGAGTVNAGGGDSMFVDDNGYGGGVGAGAGGNAGGGVGGNMNQHAGGAAKLGNVSSEAQRLYNFMLNTPGGNEGLHLQVLGKSSGMTTREVLKAADELLGQGVIYTTVDDETWAVLEY</sequence>
<dbReference type="GO" id="GO:0000724">
    <property type="term" value="P:double-strand break repair via homologous recombination"/>
    <property type="evidence" value="ECO:0007669"/>
    <property type="project" value="TreeGrafter"/>
</dbReference>
<dbReference type="InterPro" id="IPR014892">
    <property type="entry name" value="RPA_C"/>
</dbReference>
<dbReference type="InterPro" id="IPR040260">
    <property type="entry name" value="RFA2-like"/>
</dbReference>
<evidence type="ECO:0000256" key="2">
    <source>
        <dbReference type="ARBA" id="ARBA00007815"/>
    </source>
</evidence>
<dbReference type="Proteomes" id="UP000838763">
    <property type="component" value="Unassembled WGS sequence"/>
</dbReference>